<name>A0A8X6PDH3_NEPPI</name>
<dbReference type="Proteomes" id="UP000887013">
    <property type="component" value="Unassembled WGS sequence"/>
</dbReference>
<evidence type="ECO:0000313" key="2">
    <source>
        <dbReference type="Proteomes" id="UP000887013"/>
    </source>
</evidence>
<accession>A0A8X6PDH3</accession>
<protein>
    <submittedName>
        <fullName evidence="1">Uncharacterized protein</fullName>
    </submittedName>
</protein>
<reference evidence="1" key="1">
    <citation type="submission" date="2020-08" db="EMBL/GenBank/DDBJ databases">
        <title>Multicomponent nature underlies the extraordinary mechanical properties of spider dragline silk.</title>
        <authorList>
            <person name="Kono N."/>
            <person name="Nakamura H."/>
            <person name="Mori M."/>
            <person name="Yoshida Y."/>
            <person name="Ohtoshi R."/>
            <person name="Malay A.D."/>
            <person name="Moran D.A.P."/>
            <person name="Tomita M."/>
            <person name="Numata K."/>
            <person name="Arakawa K."/>
        </authorList>
    </citation>
    <scope>NUCLEOTIDE SEQUENCE</scope>
</reference>
<sequence>MLTRNKKKKCECAEAQRQIAMGIRDWNNVSFKDESMFCVYHGHQGISVWLCKQEAFTTDYLKRSGSLNFCQDFGVLEY</sequence>
<gene>
    <name evidence="1" type="ORF">NPIL_210541</name>
</gene>
<proteinExistence type="predicted"/>
<dbReference type="EMBL" id="BMAW01068530">
    <property type="protein sequence ID" value="GFT65008.1"/>
    <property type="molecule type" value="Genomic_DNA"/>
</dbReference>
<dbReference type="AlphaFoldDB" id="A0A8X6PDH3"/>
<evidence type="ECO:0000313" key="1">
    <source>
        <dbReference type="EMBL" id="GFT65008.1"/>
    </source>
</evidence>
<organism evidence="1 2">
    <name type="scientific">Nephila pilipes</name>
    <name type="common">Giant wood spider</name>
    <name type="synonym">Nephila maculata</name>
    <dbReference type="NCBI Taxonomy" id="299642"/>
    <lineage>
        <taxon>Eukaryota</taxon>
        <taxon>Metazoa</taxon>
        <taxon>Ecdysozoa</taxon>
        <taxon>Arthropoda</taxon>
        <taxon>Chelicerata</taxon>
        <taxon>Arachnida</taxon>
        <taxon>Araneae</taxon>
        <taxon>Araneomorphae</taxon>
        <taxon>Entelegynae</taxon>
        <taxon>Araneoidea</taxon>
        <taxon>Nephilidae</taxon>
        <taxon>Nephila</taxon>
    </lineage>
</organism>
<comment type="caution">
    <text evidence="1">The sequence shown here is derived from an EMBL/GenBank/DDBJ whole genome shotgun (WGS) entry which is preliminary data.</text>
</comment>
<keyword evidence="2" id="KW-1185">Reference proteome</keyword>